<keyword evidence="1" id="KW-0378">Hydrolase</keyword>
<dbReference type="InterPro" id="IPR026350">
    <property type="entry name" value="GxxExxY"/>
</dbReference>
<dbReference type="EMBL" id="CP058559">
    <property type="protein sequence ID" value="QNO13443.1"/>
    <property type="molecule type" value="Genomic_DNA"/>
</dbReference>
<dbReference type="AlphaFoldDB" id="A0A7G9W431"/>
<dbReference type="KEGG" id="acae:HYG86_00965"/>
<dbReference type="Gene3D" id="3.90.320.10">
    <property type="match status" value="1"/>
</dbReference>
<dbReference type="GO" id="GO:0016787">
    <property type="term" value="F:hydrolase activity"/>
    <property type="evidence" value="ECO:0007669"/>
    <property type="project" value="UniProtKB-KW"/>
</dbReference>
<name>A0A7G9W431_ALKCA</name>
<proteinExistence type="predicted"/>
<dbReference type="RefSeq" id="WP_213167110.1">
    <property type="nucleotide sequence ID" value="NZ_CP058559.1"/>
</dbReference>
<dbReference type="Proteomes" id="UP000516160">
    <property type="component" value="Chromosome"/>
</dbReference>
<dbReference type="NCBIfam" id="TIGR04256">
    <property type="entry name" value="GxxExxY"/>
    <property type="match status" value="1"/>
</dbReference>
<reference evidence="2 3" key="1">
    <citation type="submission" date="2020-07" db="EMBL/GenBank/DDBJ databases">
        <title>Alkalicella. sp. LB2 genome.</title>
        <authorList>
            <person name="Postec A."/>
            <person name="Quemeneur M."/>
        </authorList>
    </citation>
    <scope>NUCLEOTIDE SEQUENCE [LARGE SCALE GENOMIC DNA]</scope>
    <source>
        <strain evidence="2 3">LB2</strain>
    </source>
</reference>
<organism evidence="2 3">
    <name type="scientific">Alkalicella caledoniensis</name>
    <dbReference type="NCBI Taxonomy" id="2731377"/>
    <lineage>
        <taxon>Bacteria</taxon>
        <taxon>Bacillati</taxon>
        <taxon>Bacillota</taxon>
        <taxon>Clostridia</taxon>
        <taxon>Eubacteriales</taxon>
        <taxon>Proteinivoracaceae</taxon>
        <taxon>Alkalicella</taxon>
    </lineage>
</organism>
<sequence length="121" mass="14316">MIFYEELSDQIYECVAEIYKILGYGFPEKIYEKALISELTKRNIQVEAQKQLEVYYKDELLGTYFADLVVENKIIIELKTTKYIIDENYSQLLSYLKATGFKLGLLINFGPRKFMFRRLAN</sequence>
<dbReference type="Pfam" id="PF13366">
    <property type="entry name" value="PDDEXK_3"/>
    <property type="match status" value="1"/>
</dbReference>
<evidence type="ECO:0000256" key="1">
    <source>
        <dbReference type="ARBA" id="ARBA00022801"/>
    </source>
</evidence>
<gene>
    <name evidence="2" type="ORF">HYG86_00965</name>
</gene>
<protein>
    <submittedName>
        <fullName evidence="2">GxxExxY protein</fullName>
    </submittedName>
</protein>
<dbReference type="InterPro" id="IPR011604">
    <property type="entry name" value="PDDEXK-like_dom_sf"/>
</dbReference>
<accession>A0A7G9W431</accession>
<keyword evidence="3" id="KW-1185">Reference proteome</keyword>
<evidence type="ECO:0000313" key="3">
    <source>
        <dbReference type="Proteomes" id="UP000516160"/>
    </source>
</evidence>
<evidence type="ECO:0000313" key="2">
    <source>
        <dbReference type="EMBL" id="QNO13443.1"/>
    </source>
</evidence>